<reference evidence="1 2" key="1">
    <citation type="submission" date="2021-06" db="EMBL/GenBank/DDBJ databases">
        <title>Caerostris extrusa draft genome.</title>
        <authorList>
            <person name="Kono N."/>
            <person name="Arakawa K."/>
        </authorList>
    </citation>
    <scope>NUCLEOTIDE SEQUENCE [LARGE SCALE GENOMIC DNA]</scope>
</reference>
<evidence type="ECO:0000313" key="1">
    <source>
        <dbReference type="EMBL" id="GIY93295.1"/>
    </source>
</evidence>
<dbReference type="Proteomes" id="UP001054945">
    <property type="component" value="Unassembled WGS sequence"/>
</dbReference>
<dbReference type="AlphaFoldDB" id="A0AAV4XE42"/>
<comment type="caution">
    <text evidence="1">The sequence shown here is derived from an EMBL/GenBank/DDBJ whole genome shotgun (WGS) entry which is preliminary data.</text>
</comment>
<organism evidence="1 2">
    <name type="scientific">Caerostris extrusa</name>
    <name type="common">Bark spider</name>
    <name type="synonym">Caerostris bankana</name>
    <dbReference type="NCBI Taxonomy" id="172846"/>
    <lineage>
        <taxon>Eukaryota</taxon>
        <taxon>Metazoa</taxon>
        <taxon>Ecdysozoa</taxon>
        <taxon>Arthropoda</taxon>
        <taxon>Chelicerata</taxon>
        <taxon>Arachnida</taxon>
        <taxon>Araneae</taxon>
        <taxon>Araneomorphae</taxon>
        <taxon>Entelegynae</taxon>
        <taxon>Araneoidea</taxon>
        <taxon>Araneidae</taxon>
        <taxon>Caerostris</taxon>
    </lineage>
</organism>
<gene>
    <name evidence="1" type="ORF">CEXT_436871</name>
</gene>
<sequence>MFPDCTSHSITDRTFPLCRLDSKETMRRYQFGTLLFDFETREPFALCSPLLIRVAPGGSEKLIFPSAFLFRLLHRHQLKDAFNEAFAGDTDGDFVEN</sequence>
<proteinExistence type="predicted"/>
<keyword evidence="2" id="KW-1185">Reference proteome</keyword>
<accession>A0AAV4XE42</accession>
<protein>
    <submittedName>
        <fullName evidence="1">Uncharacterized protein</fullName>
    </submittedName>
</protein>
<dbReference type="EMBL" id="BPLR01000255">
    <property type="protein sequence ID" value="GIY93295.1"/>
    <property type="molecule type" value="Genomic_DNA"/>
</dbReference>
<name>A0AAV4XE42_CAEEX</name>
<evidence type="ECO:0000313" key="2">
    <source>
        <dbReference type="Proteomes" id="UP001054945"/>
    </source>
</evidence>